<feature type="compositionally biased region" description="Polar residues" evidence="1">
    <location>
        <begin position="55"/>
        <end position="78"/>
    </location>
</feature>
<protein>
    <recommendedName>
        <fullName evidence="5">SGNH hydrolase-type esterase domain-containing protein</fullName>
    </recommendedName>
</protein>
<reference evidence="3" key="1">
    <citation type="submission" date="2020-06" db="EMBL/GenBank/DDBJ databases">
        <title>Characterization of fructooligosaccharide metabolism and fructooligosaccharide-degrading enzymes in human commensal butyrate producers.</title>
        <authorList>
            <person name="Tanno H."/>
            <person name="Fujii T."/>
            <person name="Hirano K."/>
            <person name="Maeno S."/>
            <person name="Tonozuka T."/>
            <person name="Sakamoto M."/>
            <person name="Ohkuma M."/>
            <person name="Tochio T."/>
            <person name="Endo A."/>
        </authorList>
    </citation>
    <scope>NUCLEOTIDE SEQUENCE</scope>
    <source>
        <strain evidence="3">JCM 31265</strain>
    </source>
</reference>
<feature type="region of interest" description="Disordered" evidence="1">
    <location>
        <begin position="55"/>
        <end position="80"/>
    </location>
</feature>
<dbReference type="InterPro" id="IPR036514">
    <property type="entry name" value="SGNH_hydro_sf"/>
</dbReference>
<proteinExistence type="predicted"/>
<dbReference type="AlphaFoldDB" id="A0AAI9K529"/>
<keyword evidence="2" id="KW-1133">Transmembrane helix</keyword>
<accession>A0AAI9K529</accession>
<sequence length="325" mass="36479">MTKNNNTDYRKKIYRQRHHRRMKLVESGIGVVVAVIMIFALGQGNLKKNVNGQEEFQPESGTSADISESSTQDMSYSDTEGAAQQYLATAEDAAIPDQRNGQYVQFVNYTNPDVSGKGADKYDSNIYMPANATDDQYFSTSLLIGDSRAEALGLYSGVDNWDMCVAKNLDIEKVANTKMFTCDSGEQCTVVEMLGMKSYENIYISFGLEELSWYNERYMLAYKTLLDQISQLQPAANVYVMSVLPVSAELSSKDQVYNNPGVDKLNSLMQEMCGSYDQVIYLDVAHSVSVDGVLPEDAGIDGKHCNKKYCLKMMDYIRKNVYVRR</sequence>
<comment type="caution">
    <text evidence="3">The sequence shown here is derived from an EMBL/GenBank/DDBJ whole genome shotgun (WGS) entry which is preliminary data.</text>
</comment>
<dbReference type="SUPFAM" id="SSF52266">
    <property type="entry name" value="SGNH hydrolase"/>
    <property type="match status" value="1"/>
</dbReference>
<evidence type="ECO:0000313" key="3">
    <source>
        <dbReference type="EMBL" id="GFO94311.1"/>
    </source>
</evidence>
<dbReference type="EMBL" id="BLYL01000006">
    <property type="protein sequence ID" value="GFO94311.1"/>
    <property type="molecule type" value="Genomic_DNA"/>
</dbReference>
<keyword evidence="2" id="KW-0812">Transmembrane</keyword>
<evidence type="ECO:0000256" key="1">
    <source>
        <dbReference type="SAM" id="MobiDB-lite"/>
    </source>
</evidence>
<evidence type="ECO:0000313" key="4">
    <source>
        <dbReference type="Proteomes" id="UP000660047"/>
    </source>
</evidence>
<gene>
    <name evidence="3" type="ORF">COEU31_13570</name>
</gene>
<dbReference type="Gene3D" id="3.40.50.1110">
    <property type="entry name" value="SGNH hydrolase"/>
    <property type="match status" value="1"/>
</dbReference>
<evidence type="ECO:0000256" key="2">
    <source>
        <dbReference type="SAM" id="Phobius"/>
    </source>
</evidence>
<organism evidence="3 4">
    <name type="scientific">Coprococcus eutactus</name>
    <dbReference type="NCBI Taxonomy" id="33043"/>
    <lineage>
        <taxon>Bacteria</taxon>
        <taxon>Bacillati</taxon>
        <taxon>Bacillota</taxon>
        <taxon>Clostridia</taxon>
        <taxon>Lachnospirales</taxon>
        <taxon>Lachnospiraceae</taxon>
        <taxon>Coprococcus</taxon>
    </lineage>
</organism>
<dbReference type="RefSeq" id="WP_055222343.1">
    <property type="nucleotide sequence ID" value="NZ_BLYL01000006.1"/>
</dbReference>
<name>A0AAI9K529_9FIRM</name>
<dbReference type="Proteomes" id="UP000660047">
    <property type="component" value="Unassembled WGS sequence"/>
</dbReference>
<feature type="transmembrane region" description="Helical" evidence="2">
    <location>
        <begin position="21"/>
        <end position="41"/>
    </location>
</feature>
<keyword evidence="2" id="KW-0472">Membrane</keyword>
<evidence type="ECO:0008006" key="5">
    <source>
        <dbReference type="Google" id="ProtNLM"/>
    </source>
</evidence>